<dbReference type="FunCoup" id="T1G2G1">
    <property type="interactions" value="4"/>
</dbReference>
<dbReference type="OrthoDB" id="1112565at2759"/>
<dbReference type="FunFam" id="2.10.110.10:FF:000250">
    <property type="entry name" value="Uncharacterized protein"/>
    <property type="match status" value="1"/>
</dbReference>
<dbReference type="EMBL" id="KB096183">
    <property type="protein sequence ID" value="ESO07587.1"/>
    <property type="molecule type" value="Genomic_DNA"/>
</dbReference>
<keyword evidence="1 5" id="KW-0479">Metal-binding</keyword>
<dbReference type="PANTHER" id="PTHR24205:SF4">
    <property type="entry name" value="PROTEIN ESPINAS"/>
    <property type="match status" value="1"/>
</dbReference>
<dbReference type="CDD" id="cd08368">
    <property type="entry name" value="LIM"/>
    <property type="match status" value="1"/>
</dbReference>
<dbReference type="SMART" id="SM00132">
    <property type="entry name" value="LIM"/>
    <property type="match status" value="4"/>
</dbReference>
<dbReference type="InParanoid" id="T1G2G1"/>
<feature type="domain" description="LIM zinc-binding" evidence="7">
    <location>
        <begin position="77"/>
        <end position="138"/>
    </location>
</feature>
<dbReference type="RefSeq" id="XP_009014198.1">
    <property type="nucleotide sequence ID" value="XM_009015950.1"/>
</dbReference>
<evidence type="ECO:0000256" key="5">
    <source>
        <dbReference type="PROSITE-ProRule" id="PRU00125"/>
    </source>
</evidence>
<evidence type="ECO:0000256" key="4">
    <source>
        <dbReference type="ARBA" id="ARBA00023038"/>
    </source>
</evidence>
<dbReference type="InterPro" id="IPR001781">
    <property type="entry name" value="Znf_LIM"/>
</dbReference>
<dbReference type="SUPFAM" id="SSF57716">
    <property type="entry name" value="Glucocorticoid receptor-like (DNA-binding domain)"/>
    <property type="match status" value="5"/>
</dbReference>
<reference evidence="9" key="3">
    <citation type="submission" date="2015-06" db="UniProtKB">
        <authorList>
            <consortium name="EnsemblMetazoa"/>
        </authorList>
    </citation>
    <scope>IDENTIFICATION</scope>
</reference>
<feature type="compositionally biased region" description="Basic and acidic residues" evidence="6">
    <location>
        <begin position="8"/>
        <end position="26"/>
    </location>
</feature>
<evidence type="ECO:0000256" key="1">
    <source>
        <dbReference type="ARBA" id="ARBA00022723"/>
    </source>
</evidence>
<feature type="domain" description="LIM zinc-binding" evidence="7">
    <location>
        <begin position="270"/>
        <end position="331"/>
    </location>
</feature>
<gene>
    <name evidence="9" type="primary">20215259</name>
    <name evidence="8" type="ORF">HELRODRAFT_76167</name>
</gene>
<dbReference type="GO" id="GO:0046872">
    <property type="term" value="F:metal ion binding"/>
    <property type="evidence" value="ECO:0007669"/>
    <property type="project" value="UniProtKB-KW"/>
</dbReference>
<dbReference type="GO" id="GO:0003712">
    <property type="term" value="F:transcription coregulator activity"/>
    <property type="evidence" value="ECO:0000318"/>
    <property type="project" value="GO_Central"/>
</dbReference>
<evidence type="ECO:0000256" key="6">
    <source>
        <dbReference type="SAM" id="MobiDB-lite"/>
    </source>
</evidence>
<name>T1G2G1_HELRO</name>
<dbReference type="AlphaFoldDB" id="T1G2G1"/>
<feature type="domain" description="LIM zinc-binding" evidence="7">
    <location>
        <begin position="201"/>
        <end position="269"/>
    </location>
</feature>
<dbReference type="PROSITE" id="PS50023">
    <property type="entry name" value="LIM_DOMAIN_2"/>
    <property type="match status" value="3"/>
</dbReference>
<dbReference type="EnsemblMetazoa" id="HelroT76167">
    <property type="protein sequence ID" value="HelroP76167"/>
    <property type="gene ID" value="HelroG76167"/>
</dbReference>
<evidence type="ECO:0000313" key="9">
    <source>
        <dbReference type="EnsemblMetazoa" id="HelroP76167"/>
    </source>
</evidence>
<reference evidence="10" key="1">
    <citation type="submission" date="2012-12" db="EMBL/GenBank/DDBJ databases">
        <authorList>
            <person name="Hellsten U."/>
            <person name="Grimwood J."/>
            <person name="Chapman J.A."/>
            <person name="Shapiro H."/>
            <person name="Aerts A."/>
            <person name="Otillar R.P."/>
            <person name="Terry A.Y."/>
            <person name="Boore J.L."/>
            <person name="Simakov O."/>
            <person name="Marletaz F."/>
            <person name="Cho S.-J."/>
            <person name="Edsinger-Gonzales E."/>
            <person name="Havlak P."/>
            <person name="Kuo D.-H."/>
            <person name="Larsson T."/>
            <person name="Lv J."/>
            <person name="Arendt D."/>
            <person name="Savage R."/>
            <person name="Osoegawa K."/>
            <person name="de Jong P."/>
            <person name="Lindberg D.R."/>
            <person name="Seaver E.C."/>
            <person name="Weisblat D.A."/>
            <person name="Putnam N.H."/>
            <person name="Grigoriev I.V."/>
            <person name="Rokhsar D.S."/>
        </authorList>
    </citation>
    <scope>NUCLEOTIDE SEQUENCE</scope>
</reference>
<evidence type="ECO:0000256" key="2">
    <source>
        <dbReference type="ARBA" id="ARBA00022737"/>
    </source>
</evidence>
<dbReference type="eggNOG" id="KOG1704">
    <property type="taxonomic scope" value="Eukaryota"/>
</dbReference>
<dbReference type="PANTHER" id="PTHR24205">
    <property type="entry name" value="FOUR AND A HALF LIM DOMAINS PROTEIN"/>
    <property type="match status" value="1"/>
</dbReference>
<accession>T1G2G1</accession>
<dbReference type="Pfam" id="PF00412">
    <property type="entry name" value="LIM"/>
    <property type="match status" value="4"/>
</dbReference>
<dbReference type="FunFam" id="2.10.110.10:FF:000072">
    <property type="entry name" value="Four and a half LIM domains protein 1"/>
    <property type="match status" value="1"/>
</dbReference>
<reference evidence="8 10" key="2">
    <citation type="journal article" date="2013" name="Nature">
        <title>Insights into bilaterian evolution from three spiralian genomes.</title>
        <authorList>
            <person name="Simakov O."/>
            <person name="Marletaz F."/>
            <person name="Cho S.J."/>
            <person name="Edsinger-Gonzales E."/>
            <person name="Havlak P."/>
            <person name="Hellsten U."/>
            <person name="Kuo D.H."/>
            <person name="Larsson T."/>
            <person name="Lv J."/>
            <person name="Arendt D."/>
            <person name="Savage R."/>
            <person name="Osoegawa K."/>
            <person name="de Jong P."/>
            <person name="Grimwood J."/>
            <person name="Chapman J.A."/>
            <person name="Shapiro H."/>
            <person name="Aerts A."/>
            <person name="Otillar R.P."/>
            <person name="Terry A.Y."/>
            <person name="Boore J.L."/>
            <person name="Grigoriev I.V."/>
            <person name="Lindberg D.R."/>
            <person name="Seaver E.C."/>
            <person name="Weisblat D.A."/>
            <person name="Putnam N.H."/>
            <person name="Rokhsar D.S."/>
        </authorList>
    </citation>
    <scope>NUCLEOTIDE SEQUENCE</scope>
</reference>
<dbReference type="GeneID" id="20215259"/>
<protein>
    <recommendedName>
        <fullName evidence="7">LIM zinc-binding domain-containing protein</fullName>
    </recommendedName>
</protein>
<organism evidence="9 10">
    <name type="scientific">Helobdella robusta</name>
    <name type="common">Californian leech</name>
    <dbReference type="NCBI Taxonomy" id="6412"/>
    <lineage>
        <taxon>Eukaryota</taxon>
        <taxon>Metazoa</taxon>
        <taxon>Spiralia</taxon>
        <taxon>Lophotrochozoa</taxon>
        <taxon>Annelida</taxon>
        <taxon>Clitellata</taxon>
        <taxon>Hirudinea</taxon>
        <taxon>Rhynchobdellida</taxon>
        <taxon>Glossiphoniidae</taxon>
        <taxon>Helobdella</taxon>
    </lineage>
</organism>
<dbReference type="STRING" id="6412.T1G2G1"/>
<evidence type="ECO:0000256" key="3">
    <source>
        <dbReference type="ARBA" id="ARBA00022833"/>
    </source>
</evidence>
<dbReference type="HOGENOM" id="CLU_001357_2_0_1"/>
<dbReference type="PROSITE" id="PS00478">
    <property type="entry name" value="LIM_DOMAIN_1"/>
    <property type="match status" value="2"/>
</dbReference>
<dbReference type="EMBL" id="AMQM01003479">
    <property type="status" value="NOT_ANNOTATED_CDS"/>
    <property type="molecule type" value="Genomic_DNA"/>
</dbReference>
<feature type="region of interest" description="Disordered" evidence="6">
    <location>
        <begin position="1"/>
        <end position="36"/>
    </location>
</feature>
<dbReference type="CTD" id="20215259"/>
<evidence type="ECO:0000313" key="10">
    <source>
        <dbReference type="Proteomes" id="UP000015101"/>
    </source>
</evidence>
<keyword evidence="4 5" id="KW-0440">LIM domain</keyword>
<evidence type="ECO:0000313" key="8">
    <source>
        <dbReference type="EMBL" id="ESO07587.1"/>
    </source>
</evidence>
<dbReference type="Gene3D" id="2.10.110.10">
    <property type="entry name" value="Cysteine Rich Protein"/>
    <property type="match status" value="4"/>
</dbReference>
<proteinExistence type="predicted"/>
<dbReference type="GO" id="GO:0005634">
    <property type="term" value="C:nucleus"/>
    <property type="evidence" value="ECO:0000318"/>
    <property type="project" value="GO_Central"/>
</dbReference>
<keyword evidence="10" id="KW-1185">Reference proteome</keyword>
<dbReference type="KEGG" id="hro:HELRODRAFT_76167"/>
<sequence>MHNNNNNKKNDDKKSECSDESGKWNDDNDDDDGGGGRKKQQQHLVCHSCKMNLKNYKSVDVDAKKLCISCFEMEFANRCYACKKRIRIDQMEMNFKDFYWHDYCFNCSLCGASLVNRCFAFNDGLLICPPCYEKEMNLECFRCKEKFKDGQRVFEFDKSHWHEECLRCVRCDYPISTSPFIQLPQSGDFMCLECYEQMHVKLCHKCGKAIKSEGVECFDTHVQWHHDCFSCSVCGKHLLDSSTSAGKGDYACKDKELFCGDCYVKKYFRKCARCYHDIEGTKHMKFINFENLNWHARCFSCYRCNVSLVDRGFVILADDILCPGCARSKIN</sequence>
<dbReference type="GO" id="GO:0030018">
    <property type="term" value="C:Z disc"/>
    <property type="evidence" value="ECO:0000318"/>
    <property type="project" value="GO_Central"/>
</dbReference>
<dbReference type="Proteomes" id="UP000015101">
    <property type="component" value="Unassembled WGS sequence"/>
</dbReference>
<keyword evidence="2" id="KW-0677">Repeat</keyword>
<keyword evidence="3 5" id="KW-0862">Zinc</keyword>
<evidence type="ECO:0000259" key="7">
    <source>
        <dbReference type="PROSITE" id="PS50023"/>
    </source>
</evidence>